<evidence type="ECO:0000313" key="3">
    <source>
        <dbReference type="Proteomes" id="UP000054279"/>
    </source>
</evidence>
<sequence length="436" mass="49447">RLRMKQQNCKHSKDITLTLINTADPDEWDLLLLQEPYIYPDSTLTSASAKWFPLYPICPPGKTPRSTILVSANISSNTFEQARIPSDTVTSISIHVVGGTIEVYNIYNPPDSDTALHDLQNWLQRHPPTASSSNIWLGDFNKHHPLWTAPEDSDRCHRSNSDLMLQLLASYGMSLSLPPATPTYQSDAHGTWSTIDLVFTDANLGDRIISCTTSHTDRIPSADHLPIHTILNTEIVLAHREPRRNFRKVDWEKFQTTLCSVLEVEIPDAPNAKPDSPAALDEFVLKLTSSIQHTIQKHVPQSRPTEYTKRWWTPELSTLRKKYSSLSRLEFQARNTSLQQQFLEHRNRARNEYNAAVKKAKQGHWKDWLENISERDVWTAGKFAKNPLTDGGRTLIPTLHRKDQTGQLLATFDTAPTKAKALAELFFPPRPVTLPA</sequence>
<organism evidence="2 3">
    <name type="scientific">Sphaerobolus stellatus (strain SS14)</name>
    <dbReference type="NCBI Taxonomy" id="990650"/>
    <lineage>
        <taxon>Eukaryota</taxon>
        <taxon>Fungi</taxon>
        <taxon>Dikarya</taxon>
        <taxon>Basidiomycota</taxon>
        <taxon>Agaricomycotina</taxon>
        <taxon>Agaricomycetes</taxon>
        <taxon>Phallomycetidae</taxon>
        <taxon>Geastrales</taxon>
        <taxon>Sphaerobolaceae</taxon>
        <taxon>Sphaerobolus</taxon>
    </lineage>
</organism>
<dbReference type="OrthoDB" id="3261136at2759"/>
<dbReference type="HOGENOM" id="CLU_049067_0_0_1"/>
<dbReference type="Pfam" id="PF14529">
    <property type="entry name" value="Exo_endo_phos_2"/>
    <property type="match status" value="1"/>
</dbReference>
<dbReference type="InterPro" id="IPR052560">
    <property type="entry name" value="RdDP_mobile_element"/>
</dbReference>
<evidence type="ECO:0000313" key="2">
    <source>
        <dbReference type="EMBL" id="KIJ43134.1"/>
    </source>
</evidence>
<protein>
    <recommendedName>
        <fullName evidence="1">Endonuclease/exonuclease/phosphatase domain-containing protein</fullName>
    </recommendedName>
</protein>
<dbReference type="Gene3D" id="3.60.10.10">
    <property type="entry name" value="Endonuclease/exonuclease/phosphatase"/>
    <property type="match status" value="1"/>
</dbReference>
<dbReference type="SUPFAM" id="SSF56219">
    <property type="entry name" value="DNase I-like"/>
    <property type="match status" value="1"/>
</dbReference>
<reference evidence="2 3" key="1">
    <citation type="submission" date="2014-06" db="EMBL/GenBank/DDBJ databases">
        <title>Evolutionary Origins and Diversification of the Mycorrhizal Mutualists.</title>
        <authorList>
            <consortium name="DOE Joint Genome Institute"/>
            <consortium name="Mycorrhizal Genomics Consortium"/>
            <person name="Kohler A."/>
            <person name="Kuo A."/>
            <person name="Nagy L.G."/>
            <person name="Floudas D."/>
            <person name="Copeland A."/>
            <person name="Barry K.W."/>
            <person name="Cichocki N."/>
            <person name="Veneault-Fourrey C."/>
            <person name="LaButti K."/>
            <person name="Lindquist E.A."/>
            <person name="Lipzen A."/>
            <person name="Lundell T."/>
            <person name="Morin E."/>
            <person name="Murat C."/>
            <person name="Riley R."/>
            <person name="Ohm R."/>
            <person name="Sun H."/>
            <person name="Tunlid A."/>
            <person name="Henrissat B."/>
            <person name="Grigoriev I.V."/>
            <person name="Hibbett D.S."/>
            <person name="Martin F."/>
        </authorList>
    </citation>
    <scope>NUCLEOTIDE SEQUENCE [LARGE SCALE GENOMIC DNA]</scope>
    <source>
        <strain evidence="2 3">SS14</strain>
    </source>
</reference>
<feature type="non-terminal residue" evidence="2">
    <location>
        <position position="1"/>
    </location>
</feature>
<dbReference type="PANTHER" id="PTHR36688">
    <property type="entry name" value="ENDO/EXONUCLEASE/PHOSPHATASE DOMAIN-CONTAINING PROTEIN"/>
    <property type="match status" value="1"/>
</dbReference>
<dbReference type="PANTHER" id="PTHR36688:SF2">
    <property type="entry name" value="ENDONUCLEASE_EXONUCLEASE_PHOSPHATASE DOMAIN-CONTAINING PROTEIN"/>
    <property type="match status" value="1"/>
</dbReference>
<dbReference type="InterPro" id="IPR036691">
    <property type="entry name" value="Endo/exonu/phosph_ase_sf"/>
</dbReference>
<feature type="domain" description="Endonuclease/exonuclease/phosphatase" evidence="1">
    <location>
        <begin position="102"/>
        <end position="227"/>
    </location>
</feature>
<keyword evidence="3" id="KW-1185">Reference proteome</keyword>
<accession>A0A0C9V7Y3</accession>
<evidence type="ECO:0000259" key="1">
    <source>
        <dbReference type="Pfam" id="PF14529"/>
    </source>
</evidence>
<dbReference type="EMBL" id="KN837125">
    <property type="protein sequence ID" value="KIJ43134.1"/>
    <property type="molecule type" value="Genomic_DNA"/>
</dbReference>
<proteinExistence type="predicted"/>
<dbReference type="Proteomes" id="UP000054279">
    <property type="component" value="Unassembled WGS sequence"/>
</dbReference>
<dbReference type="GO" id="GO:0003824">
    <property type="term" value="F:catalytic activity"/>
    <property type="evidence" value="ECO:0007669"/>
    <property type="project" value="InterPro"/>
</dbReference>
<dbReference type="InterPro" id="IPR005135">
    <property type="entry name" value="Endo/exonuclease/phosphatase"/>
</dbReference>
<name>A0A0C9V7Y3_SPHS4</name>
<feature type="non-terminal residue" evidence="2">
    <location>
        <position position="436"/>
    </location>
</feature>
<gene>
    <name evidence="2" type="ORF">M422DRAFT_89068</name>
</gene>
<dbReference type="AlphaFoldDB" id="A0A0C9V7Y3"/>